<evidence type="ECO:0000259" key="1">
    <source>
        <dbReference type="PROSITE" id="PS51819"/>
    </source>
</evidence>
<dbReference type="SUPFAM" id="SSF54593">
    <property type="entry name" value="Glyoxalase/Bleomycin resistance protein/Dihydroxybiphenyl dioxygenase"/>
    <property type="match status" value="2"/>
</dbReference>
<dbReference type="Pfam" id="PF00903">
    <property type="entry name" value="Glyoxalase"/>
    <property type="match status" value="2"/>
</dbReference>
<sequence length="258" mass="28889">MASYTKHQAGTFCWTELCSQDWASAKAFYTSLFDWTFDDQPIGEDLFYTMLQLNGKDIGAMYQMEKERIDNKVPSHWLNYIAVDSVDETLAKAIQAGAEVIAGPHDVMDAGRMAMFFEPNGAMFAIWQGNKHCGSLIKNEPRSVCWNELASKDAAASREFYSSVFGWQYKIEDMDGMPYTIFTVGDEQVAGMLEMNEEWGDMPAHWMTYFQVDNCDATLAQVTELGGTVCVPATDIPNVGRFSVITDPQGGFFSVIEV</sequence>
<protein>
    <submittedName>
        <fullName evidence="2">Glyoxalase</fullName>
    </submittedName>
</protein>
<proteinExistence type="predicted"/>
<gene>
    <name evidence="2" type="ORF">OM33_04140</name>
</gene>
<dbReference type="PROSITE" id="PS51819">
    <property type="entry name" value="VOC"/>
    <property type="match status" value="2"/>
</dbReference>
<dbReference type="KEGG" id="pseo:OM33_04140"/>
<dbReference type="InterPro" id="IPR004360">
    <property type="entry name" value="Glyas_Fos-R_dOase_dom"/>
</dbReference>
<name>A0A0A7ECQ5_9GAMM</name>
<dbReference type="STRING" id="1348114.OM33_04140"/>
<dbReference type="PANTHER" id="PTHR33993">
    <property type="entry name" value="GLYOXALASE-RELATED"/>
    <property type="match status" value="1"/>
</dbReference>
<feature type="domain" description="VOC" evidence="1">
    <location>
        <begin position="11"/>
        <end position="129"/>
    </location>
</feature>
<feature type="domain" description="VOC" evidence="1">
    <location>
        <begin position="143"/>
        <end position="258"/>
    </location>
</feature>
<accession>A0A0A7ECQ5</accession>
<dbReference type="eggNOG" id="COG3324">
    <property type="taxonomic scope" value="Bacteria"/>
</dbReference>
<dbReference type="InterPro" id="IPR052164">
    <property type="entry name" value="Anthracycline_SecMetBiosynth"/>
</dbReference>
<dbReference type="InterPro" id="IPR037523">
    <property type="entry name" value="VOC_core"/>
</dbReference>
<keyword evidence="3" id="KW-1185">Reference proteome</keyword>
<dbReference type="HOGENOM" id="CLU_069623_2_0_6"/>
<dbReference type="InterPro" id="IPR029068">
    <property type="entry name" value="Glyas_Bleomycin-R_OHBP_Dase"/>
</dbReference>
<dbReference type="EMBL" id="CP009888">
    <property type="protein sequence ID" value="AIY64430.1"/>
    <property type="molecule type" value="Genomic_DNA"/>
</dbReference>
<reference evidence="2 3" key="1">
    <citation type="submission" date="2014-11" db="EMBL/GenBank/DDBJ databases">
        <title>Complete Genome Sequence of Pseudoalteromonas sp. Strain OCN003 Isolated from Kaneohe Bay, Oahu, Hawaii.</title>
        <authorList>
            <person name="Beurmann S."/>
            <person name="Videau P."/>
            <person name="Ushijima B."/>
            <person name="Smith A.M."/>
            <person name="Aeby G.S."/>
            <person name="Callahan S.M."/>
            <person name="Belcaid M."/>
        </authorList>
    </citation>
    <scope>NUCLEOTIDE SEQUENCE [LARGE SCALE GENOMIC DNA]</scope>
    <source>
        <strain evidence="2 3">OCN003</strain>
    </source>
</reference>
<dbReference type="Gene3D" id="3.10.180.10">
    <property type="entry name" value="2,3-Dihydroxybiphenyl 1,2-Dioxygenase, domain 1"/>
    <property type="match status" value="2"/>
</dbReference>
<dbReference type="PANTHER" id="PTHR33993:SF14">
    <property type="entry name" value="GB|AAF24581.1"/>
    <property type="match status" value="1"/>
</dbReference>
<organism evidence="2 3">
    <name type="scientific">Pseudoalteromonas piratica</name>
    <dbReference type="NCBI Taxonomy" id="1348114"/>
    <lineage>
        <taxon>Bacteria</taxon>
        <taxon>Pseudomonadati</taxon>
        <taxon>Pseudomonadota</taxon>
        <taxon>Gammaproteobacteria</taxon>
        <taxon>Alteromonadales</taxon>
        <taxon>Pseudoalteromonadaceae</taxon>
        <taxon>Pseudoalteromonas</taxon>
    </lineage>
</organism>
<dbReference type="OrthoDB" id="9793039at2"/>
<dbReference type="AlphaFoldDB" id="A0A0A7ECQ5"/>
<evidence type="ECO:0000313" key="3">
    <source>
        <dbReference type="Proteomes" id="UP000030341"/>
    </source>
</evidence>
<evidence type="ECO:0000313" key="2">
    <source>
        <dbReference type="EMBL" id="AIY64430.1"/>
    </source>
</evidence>
<dbReference type="Proteomes" id="UP000030341">
    <property type="component" value="Chromosome 1"/>
</dbReference>
<dbReference type="RefSeq" id="WP_038639102.1">
    <property type="nucleotide sequence ID" value="NZ_CP009888.1"/>
</dbReference>
<dbReference type="CDD" id="cd07247">
    <property type="entry name" value="SgaA_N_like"/>
    <property type="match status" value="2"/>
</dbReference>